<dbReference type="EMBL" id="LAZR01069810">
    <property type="protein sequence ID" value="KKK46977.1"/>
    <property type="molecule type" value="Genomic_DNA"/>
</dbReference>
<proteinExistence type="predicted"/>
<dbReference type="InterPro" id="IPR036614">
    <property type="entry name" value="RusA-like_sf"/>
</dbReference>
<protein>
    <submittedName>
        <fullName evidence="1">Uncharacterized protein</fullName>
    </submittedName>
</protein>
<dbReference type="GO" id="GO:0006310">
    <property type="term" value="P:DNA recombination"/>
    <property type="evidence" value="ECO:0007669"/>
    <property type="project" value="InterPro"/>
</dbReference>
<accession>A0A0F8VRP1</accession>
<comment type="caution">
    <text evidence="1">The sequence shown here is derived from an EMBL/GenBank/DDBJ whole genome shotgun (WGS) entry which is preliminary data.</text>
</comment>
<sequence length="113" mass="12883">MKLEVTMPYIGGVLSKNSYKLPTRGTKPVVKRWMKDLADKIQELDIPRSSSYRIGIRGHFSDERRPDIQNLFEVVSDTVQMGLGVNDKYFTLVDNGYETGYLEPKLVITIENG</sequence>
<organism evidence="1">
    <name type="scientific">marine sediment metagenome</name>
    <dbReference type="NCBI Taxonomy" id="412755"/>
    <lineage>
        <taxon>unclassified sequences</taxon>
        <taxon>metagenomes</taxon>
        <taxon>ecological metagenomes</taxon>
    </lineage>
</organism>
<dbReference type="Gene3D" id="3.30.1330.70">
    <property type="entry name" value="Holliday junction resolvase RusA"/>
    <property type="match status" value="1"/>
</dbReference>
<name>A0A0F8VRP1_9ZZZZ</name>
<dbReference type="SUPFAM" id="SSF103084">
    <property type="entry name" value="Holliday junction resolvase RusA"/>
    <property type="match status" value="1"/>
</dbReference>
<dbReference type="GO" id="GO:0000287">
    <property type="term" value="F:magnesium ion binding"/>
    <property type="evidence" value="ECO:0007669"/>
    <property type="project" value="InterPro"/>
</dbReference>
<evidence type="ECO:0000313" key="1">
    <source>
        <dbReference type="EMBL" id="KKK46977.1"/>
    </source>
</evidence>
<dbReference type="AlphaFoldDB" id="A0A0F8VRP1"/>
<reference evidence="1" key="1">
    <citation type="journal article" date="2015" name="Nature">
        <title>Complex archaea that bridge the gap between prokaryotes and eukaryotes.</title>
        <authorList>
            <person name="Spang A."/>
            <person name="Saw J.H."/>
            <person name="Jorgensen S.L."/>
            <person name="Zaremba-Niedzwiedzka K."/>
            <person name="Martijn J."/>
            <person name="Lind A.E."/>
            <person name="van Eijk R."/>
            <person name="Schleper C."/>
            <person name="Guy L."/>
            <person name="Ettema T.J."/>
        </authorList>
    </citation>
    <scope>NUCLEOTIDE SEQUENCE</scope>
</reference>
<dbReference type="GO" id="GO:0006281">
    <property type="term" value="P:DNA repair"/>
    <property type="evidence" value="ECO:0007669"/>
    <property type="project" value="InterPro"/>
</dbReference>
<gene>
    <name evidence="1" type="ORF">LCGC14_3159840</name>
</gene>